<protein>
    <recommendedName>
        <fullName evidence="5">HTH marR-type domain-containing protein</fullName>
    </recommendedName>
</protein>
<organism evidence="3 4">
    <name type="scientific">Carpediemonas membranifera</name>
    <dbReference type="NCBI Taxonomy" id="201153"/>
    <lineage>
        <taxon>Eukaryota</taxon>
        <taxon>Metamonada</taxon>
        <taxon>Carpediemonas-like organisms</taxon>
        <taxon>Carpediemonas</taxon>
    </lineage>
</organism>
<feature type="chain" id="PRO_5035306385" description="HTH marR-type domain-containing protein" evidence="2">
    <location>
        <begin position="17"/>
        <end position="218"/>
    </location>
</feature>
<comment type="caution">
    <text evidence="3">The sequence shown here is derived from an EMBL/GenBank/DDBJ whole genome shotgun (WGS) entry which is preliminary data.</text>
</comment>
<dbReference type="AlphaFoldDB" id="A0A8J6B2C8"/>
<dbReference type="Proteomes" id="UP000717585">
    <property type="component" value="Unassembled WGS sequence"/>
</dbReference>
<evidence type="ECO:0008006" key="5">
    <source>
        <dbReference type="Google" id="ProtNLM"/>
    </source>
</evidence>
<feature type="signal peptide" evidence="2">
    <location>
        <begin position="1"/>
        <end position="16"/>
    </location>
</feature>
<proteinExistence type="predicted"/>
<sequence>MAVAACLMISLKEAAATALNMSSKHSRTELAEALGEVWGRINVPMTVEELSIRIGAPAKNVQSILKKLVAENIVDKEVARVTVDGTVKKVIVFLPASGEPRASSAAPAATPALAAKAKLIETLEKEVEALQAEVSTMSAKLKAHAKSKRSNVPDPTAEKIAGHLALATKWHTHLLELVEQYKAEFECPIEAIRMLLRLGDDDVDRMKLREVFPQDDGE</sequence>
<keyword evidence="2" id="KW-0732">Signal</keyword>
<dbReference type="EMBL" id="JAHDYR010000053">
    <property type="protein sequence ID" value="KAG9391409.1"/>
    <property type="molecule type" value="Genomic_DNA"/>
</dbReference>
<name>A0A8J6B2C8_9EUKA</name>
<gene>
    <name evidence="3" type="ORF">J8273_6169</name>
</gene>
<evidence type="ECO:0000256" key="2">
    <source>
        <dbReference type="SAM" id="SignalP"/>
    </source>
</evidence>
<keyword evidence="4" id="KW-1185">Reference proteome</keyword>
<reference evidence="3" key="1">
    <citation type="submission" date="2021-05" db="EMBL/GenBank/DDBJ databases">
        <title>A free-living protist that lacks canonical eukaryotic 1 DNA replication and segregation systems.</title>
        <authorList>
            <person name="Salas-Leiva D.E."/>
            <person name="Tromer E.C."/>
            <person name="Curtis B.A."/>
            <person name="Jerlstrom-Hultqvist J."/>
            <person name="Kolisko M."/>
            <person name="Yi Z."/>
            <person name="Salas-Leiva J.S."/>
            <person name="Gallot-Lavallee L."/>
            <person name="Kops G.J.P.L."/>
            <person name="Archibald J.M."/>
            <person name="Simpson A.G.B."/>
            <person name="Roger A.J."/>
        </authorList>
    </citation>
    <scope>NUCLEOTIDE SEQUENCE</scope>
    <source>
        <strain evidence="3">BICM</strain>
    </source>
</reference>
<evidence type="ECO:0000313" key="3">
    <source>
        <dbReference type="EMBL" id="KAG9391409.1"/>
    </source>
</evidence>
<evidence type="ECO:0000313" key="4">
    <source>
        <dbReference type="Proteomes" id="UP000717585"/>
    </source>
</evidence>
<accession>A0A8J6B2C8</accession>
<keyword evidence="1" id="KW-0175">Coiled coil</keyword>
<evidence type="ECO:0000256" key="1">
    <source>
        <dbReference type="SAM" id="Coils"/>
    </source>
</evidence>
<feature type="coiled-coil region" evidence="1">
    <location>
        <begin position="113"/>
        <end position="140"/>
    </location>
</feature>